<dbReference type="PROSITE" id="PS51178">
    <property type="entry name" value="PASTA"/>
    <property type="match status" value="3"/>
</dbReference>
<sequence>MKIMIGKNLGNRYEIVEKIGGGGMAIVYKAKCTLLNRYVAVKILRPEFVADKDLLDKFRRESQAAASLSHPNIVNIYDVGEDEGIYYIVMEYVAGKTLKEIIKEKGHLSFNEIIDFGKQIAYALKHAHNNHIVHRDIKPHNILVTADGRAKVTDFGIAVAATSSTITNAGSVIGSVHYFSPEQARGGYTDEKSDLYSLGIVLYEMATGKVPFEGESPITVALKQIQEKPKEPSKIIEDLPSGLEEIILKLMQKEQSSRYQTAQDLIDDLNHLKNDPSTRVFGSRISETDSPTQVIPVISEDMYGKTVRDKAERVTHKSRRKEPPVKEKKLSKWLVTIAILLALMAAIGVTAFFYAGSWLKTDDVEVPPLVGKDIDEAKTIIEELELNIHITERFDSEVPVNHVRSQSPSAGMKVKKGQTINVSVSAGSRLVKVPNLINQNGFDAKLLLKEANLEEGEVTEDFSDLPIGVIIDQNPRAGLEIPENSEVNYVVSKGKELATILMPSLIGSTLESAEATLKPLGISIGTVSRENSEVEVGLIIEQSIQPQTETLENSEVDLVVSLGPEAGEEPQPQPGDGEGNDEDPQPGDDEDGEDDTNTGVPISTRPIYFKLDGYSGIVDIEIFQLTNNGRVRIETITRDISKDGRDVNLEVRSSGQQTFEIYVNGNLYDTIEITF</sequence>
<dbReference type="InterPro" id="IPR017441">
    <property type="entry name" value="Protein_kinase_ATP_BS"/>
</dbReference>
<feature type="compositionally biased region" description="Acidic residues" evidence="10">
    <location>
        <begin position="578"/>
        <end position="596"/>
    </location>
</feature>
<dbReference type="EMBL" id="WBZB01000004">
    <property type="protein sequence ID" value="KAB3533134.1"/>
    <property type="molecule type" value="Genomic_DNA"/>
</dbReference>
<feature type="domain" description="PASTA" evidence="13">
    <location>
        <begin position="427"/>
        <end position="493"/>
    </location>
</feature>
<evidence type="ECO:0000256" key="8">
    <source>
        <dbReference type="ARBA" id="ARBA00048679"/>
    </source>
</evidence>
<feature type="domain" description="PASTA" evidence="13">
    <location>
        <begin position="496"/>
        <end position="562"/>
    </location>
</feature>
<dbReference type="AlphaFoldDB" id="A0A833HRF2"/>
<evidence type="ECO:0000256" key="9">
    <source>
        <dbReference type="PROSITE-ProRule" id="PRU10141"/>
    </source>
</evidence>
<keyword evidence="11" id="KW-0472">Membrane</keyword>
<feature type="domain" description="Protein kinase" evidence="12">
    <location>
        <begin position="13"/>
        <end position="274"/>
    </location>
</feature>
<dbReference type="Pfam" id="PF03793">
    <property type="entry name" value="PASTA"/>
    <property type="match status" value="3"/>
</dbReference>
<evidence type="ECO:0000256" key="4">
    <source>
        <dbReference type="ARBA" id="ARBA00022741"/>
    </source>
</evidence>
<feature type="binding site" evidence="9">
    <location>
        <position position="42"/>
    </location>
    <ligand>
        <name>ATP</name>
        <dbReference type="ChEBI" id="CHEBI:30616"/>
    </ligand>
</feature>
<comment type="catalytic activity">
    <reaction evidence="8">
        <text>L-seryl-[protein] + ATP = O-phospho-L-seryl-[protein] + ADP + H(+)</text>
        <dbReference type="Rhea" id="RHEA:17989"/>
        <dbReference type="Rhea" id="RHEA-COMP:9863"/>
        <dbReference type="Rhea" id="RHEA-COMP:11604"/>
        <dbReference type="ChEBI" id="CHEBI:15378"/>
        <dbReference type="ChEBI" id="CHEBI:29999"/>
        <dbReference type="ChEBI" id="CHEBI:30616"/>
        <dbReference type="ChEBI" id="CHEBI:83421"/>
        <dbReference type="ChEBI" id="CHEBI:456216"/>
        <dbReference type="EC" id="2.7.11.1"/>
    </reaction>
</comment>
<evidence type="ECO:0000313" key="15">
    <source>
        <dbReference type="Proteomes" id="UP000465601"/>
    </source>
</evidence>
<evidence type="ECO:0000259" key="12">
    <source>
        <dbReference type="PROSITE" id="PS50011"/>
    </source>
</evidence>
<dbReference type="InterPro" id="IPR011009">
    <property type="entry name" value="Kinase-like_dom_sf"/>
</dbReference>
<evidence type="ECO:0000259" key="13">
    <source>
        <dbReference type="PROSITE" id="PS51178"/>
    </source>
</evidence>
<comment type="caution">
    <text evidence="14">The sequence shown here is derived from an EMBL/GenBank/DDBJ whole genome shotgun (WGS) entry which is preliminary data.</text>
</comment>
<keyword evidence="5 14" id="KW-0418">Kinase</keyword>
<keyword evidence="4 9" id="KW-0547">Nucleotide-binding</keyword>
<evidence type="ECO:0000256" key="1">
    <source>
        <dbReference type="ARBA" id="ARBA00012513"/>
    </source>
</evidence>
<dbReference type="FunFam" id="3.30.200.20:FF:000035">
    <property type="entry name" value="Serine/threonine protein kinase Stk1"/>
    <property type="match status" value="1"/>
</dbReference>
<dbReference type="SMART" id="SM00740">
    <property type="entry name" value="PASTA"/>
    <property type="match status" value="3"/>
</dbReference>
<dbReference type="EC" id="2.7.11.1" evidence="1"/>
<dbReference type="GO" id="GO:0005524">
    <property type="term" value="F:ATP binding"/>
    <property type="evidence" value="ECO:0007669"/>
    <property type="project" value="UniProtKB-UniRule"/>
</dbReference>
<keyword evidence="11" id="KW-0812">Transmembrane</keyword>
<dbReference type="Pfam" id="PF00069">
    <property type="entry name" value="Pkinase"/>
    <property type="match status" value="1"/>
</dbReference>
<dbReference type="InterPro" id="IPR000719">
    <property type="entry name" value="Prot_kinase_dom"/>
</dbReference>
<dbReference type="InterPro" id="IPR005543">
    <property type="entry name" value="PASTA_dom"/>
</dbReference>
<organism evidence="14 15">
    <name type="scientific">Alkaliphilus serpentinus</name>
    <dbReference type="NCBI Taxonomy" id="1482731"/>
    <lineage>
        <taxon>Bacteria</taxon>
        <taxon>Bacillati</taxon>
        <taxon>Bacillota</taxon>
        <taxon>Clostridia</taxon>
        <taxon>Peptostreptococcales</taxon>
        <taxon>Natronincolaceae</taxon>
        <taxon>Alkaliphilus</taxon>
    </lineage>
</organism>
<dbReference type="Gene3D" id="1.10.510.10">
    <property type="entry name" value="Transferase(Phosphotransferase) domain 1"/>
    <property type="match status" value="1"/>
</dbReference>
<evidence type="ECO:0000256" key="2">
    <source>
        <dbReference type="ARBA" id="ARBA00022527"/>
    </source>
</evidence>
<evidence type="ECO:0000256" key="5">
    <source>
        <dbReference type="ARBA" id="ARBA00022777"/>
    </source>
</evidence>
<dbReference type="PANTHER" id="PTHR43289:SF34">
    <property type="entry name" value="SERINE_THREONINE-PROTEIN KINASE YBDM-RELATED"/>
    <property type="match status" value="1"/>
</dbReference>
<evidence type="ECO:0000256" key="7">
    <source>
        <dbReference type="ARBA" id="ARBA00047899"/>
    </source>
</evidence>
<dbReference type="CDD" id="cd06577">
    <property type="entry name" value="PASTA_pknB"/>
    <property type="match status" value="3"/>
</dbReference>
<keyword evidence="3" id="KW-0808">Transferase</keyword>
<dbReference type="PANTHER" id="PTHR43289">
    <property type="entry name" value="MITOGEN-ACTIVATED PROTEIN KINASE KINASE KINASE 20-RELATED"/>
    <property type="match status" value="1"/>
</dbReference>
<evidence type="ECO:0000256" key="10">
    <source>
        <dbReference type="SAM" id="MobiDB-lite"/>
    </source>
</evidence>
<protein>
    <recommendedName>
        <fullName evidence="1">non-specific serine/threonine protein kinase</fullName>
        <ecNumber evidence="1">2.7.11.1</ecNumber>
    </recommendedName>
</protein>
<name>A0A833HRF2_9FIRM</name>
<dbReference type="CDD" id="cd14014">
    <property type="entry name" value="STKc_PknB_like"/>
    <property type="match status" value="1"/>
</dbReference>
<gene>
    <name evidence="14" type="primary">pknB</name>
    <name evidence="14" type="ORF">F8153_00870</name>
</gene>
<evidence type="ECO:0000256" key="3">
    <source>
        <dbReference type="ARBA" id="ARBA00022679"/>
    </source>
</evidence>
<evidence type="ECO:0000313" key="14">
    <source>
        <dbReference type="EMBL" id="KAB3533134.1"/>
    </source>
</evidence>
<keyword evidence="2" id="KW-0723">Serine/threonine-protein kinase</keyword>
<dbReference type="GO" id="GO:0004674">
    <property type="term" value="F:protein serine/threonine kinase activity"/>
    <property type="evidence" value="ECO:0007669"/>
    <property type="project" value="UniProtKB-KW"/>
</dbReference>
<feature type="region of interest" description="Disordered" evidence="10">
    <location>
        <begin position="564"/>
        <end position="603"/>
    </location>
</feature>
<dbReference type="PROSITE" id="PS50011">
    <property type="entry name" value="PROTEIN_KINASE_DOM"/>
    <property type="match status" value="1"/>
</dbReference>
<dbReference type="PROSITE" id="PS00107">
    <property type="entry name" value="PROTEIN_KINASE_ATP"/>
    <property type="match status" value="1"/>
</dbReference>
<dbReference type="SUPFAM" id="SSF56112">
    <property type="entry name" value="Protein kinase-like (PK-like)"/>
    <property type="match status" value="1"/>
</dbReference>
<keyword evidence="6 9" id="KW-0067">ATP-binding</keyword>
<keyword evidence="15" id="KW-1185">Reference proteome</keyword>
<dbReference type="InterPro" id="IPR008271">
    <property type="entry name" value="Ser/Thr_kinase_AS"/>
</dbReference>
<dbReference type="NCBIfam" id="NF033483">
    <property type="entry name" value="PknB_PASTA_kin"/>
    <property type="match status" value="1"/>
</dbReference>
<evidence type="ECO:0000256" key="11">
    <source>
        <dbReference type="SAM" id="Phobius"/>
    </source>
</evidence>
<proteinExistence type="predicted"/>
<dbReference type="Proteomes" id="UP000465601">
    <property type="component" value="Unassembled WGS sequence"/>
</dbReference>
<dbReference type="FunFam" id="1.10.510.10:FF:000021">
    <property type="entry name" value="Serine/threonine protein kinase"/>
    <property type="match status" value="1"/>
</dbReference>
<dbReference type="OrthoDB" id="9788659at2"/>
<keyword evidence="11" id="KW-1133">Transmembrane helix</keyword>
<feature type="transmembrane region" description="Helical" evidence="11">
    <location>
        <begin position="333"/>
        <end position="355"/>
    </location>
</feature>
<accession>A0A833HRF2</accession>
<dbReference type="Gene3D" id="3.30.10.20">
    <property type="match status" value="3"/>
</dbReference>
<comment type="catalytic activity">
    <reaction evidence="7">
        <text>L-threonyl-[protein] + ATP = O-phospho-L-threonyl-[protein] + ADP + H(+)</text>
        <dbReference type="Rhea" id="RHEA:46608"/>
        <dbReference type="Rhea" id="RHEA-COMP:11060"/>
        <dbReference type="Rhea" id="RHEA-COMP:11605"/>
        <dbReference type="ChEBI" id="CHEBI:15378"/>
        <dbReference type="ChEBI" id="CHEBI:30013"/>
        <dbReference type="ChEBI" id="CHEBI:30616"/>
        <dbReference type="ChEBI" id="CHEBI:61977"/>
        <dbReference type="ChEBI" id="CHEBI:456216"/>
        <dbReference type="EC" id="2.7.11.1"/>
    </reaction>
</comment>
<dbReference type="SMART" id="SM00220">
    <property type="entry name" value="S_TKc"/>
    <property type="match status" value="1"/>
</dbReference>
<feature type="domain" description="PASTA" evidence="13">
    <location>
        <begin position="360"/>
        <end position="426"/>
    </location>
</feature>
<dbReference type="PROSITE" id="PS00108">
    <property type="entry name" value="PROTEIN_KINASE_ST"/>
    <property type="match status" value="1"/>
</dbReference>
<evidence type="ECO:0000256" key="6">
    <source>
        <dbReference type="ARBA" id="ARBA00022840"/>
    </source>
</evidence>
<reference evidence="14 15" key="1">
    <citation type="submission" date="2019-10" db="EMBL/GenBank/DDBJ databases">
        <title>Alkaliphilus serpentinus sp. nov. and Alkaliphilus pronyensis sp. nov., two novel anaerobic alkaliphilic species isolated from the serpentinized-hosted hydrothermal field of the Prony Bay (New Caledonia).</title>
        <authorList>
            <person name="Postec A."/>
        </authorList>
    </citation>
    <scope>NUCLEOTIDE SEQUENCE [LARGE SCALE GENOMIC DNA]</scope>
    <source>
        <strain evidence="14 15">LacT</strain>
    </source>
</reference>
<dbReference type="Gene3D" id="3.30.200.20">
    <property type="entry name" value="Phosphorylase Kinase, domain 1"/>
    <property type="match status" value="1"/>
</dbReference>